<dbReference type="Proteomes" id="UP001627154">
    <property type="component" value="Unassembled WGS sequence"/>
</dbReference>
<evidence type="ECO:0000259" key="1">
    <source>
        <dbReference type="Pfam" id="PF18701"/>
    </source>
</evidence>
<proteinExistence type="predicted"/>
<protein>
    <recommendedName>
        <fullName evidence="1">DUF5641 domain-containing protein</fullName>
    </recommendedName>
</protein>
<dbReference type="PANTHER" id="PTHR47331">
    <property type="entry name" value="PHD-TYPE DOMAIN-CONTAINING PROTEIN"/>
    <property type="match status" value="1"/>
</dbReference>
<evidence type="ECO:0000313" key="3">
    <source>
        <dbReference type="Proteomes" id="UP001627154"/>
    </source>
</evidence>
<organism evidence="2 3">
    <name type="scientific">Trichogramma kaykai</name>
    <dbReference type="NCBI Taxonomy" id="54128"/>
    <lineage>
        <taxon>Eukaryota</taxon>
        <taxon>Metazoa</taxon>
        <taxon>Ecdysozoa</taxon>
        <taxon>Arthropoda</taxon>
        <taxon>Hexapoda</taxon>
        <taxon>Insecta</taxon>
        <taxon>Pterygota</taxon>
        <taxon>Neoptera</taxon>
        <taxon>Endopterygota</taxon>
        <taxon>Hymenoptera</taxon>
        <taxon>Apocrita</taxon>
        <taxon>Proctotrupomorpha</taxon>
        <taxon>Chalcidoidea</taxon>
        <taxon>Trichogrammatidae</taxon>
        <taxon>Trichogramma</taxon>
    </lineage>
</organism>
<dbReference type="Pfam" id="PF18701">
    <property type="entry name" value="DUF5641"/>
    <property type="match status" value="1"/>
</dbReference>
<dbReference type="PANTHER" id="PTHR47331:SF1">
    <property type="entry name" value="GAG-LIKE PROTEIN"/>
    <property type="match status" value="1"/>
</dbReference>
<evidence type="ECO:0000313" key="2">
    <source>
        <dbReference type="EMBL" id="KAL3389144.1"/>
    </source>
</evidence>
<name>A0ABD2W7T2_9HYME</name>
<dbReference type="AlphaFoldDB" id="A0ABD2W7T2"/>
<dbReference type="EMBL" id="JBJJXI010000123">
    <property type="protein sequence ID" value="KAL3389144.1"/>
    <property type="molecule type" value="Genomic_DNA"/>
</dbReference>
<comment type="caution">
    <text evidence="2">The sequence shown here is derived from an EMBL/GenBank/DDBJ whole genome shotgun (WGS) entry which is preliminary data.</text>
</comment>
<keyword evidence="3" id="KW-1185">Reference proteome</keyword>
<dbReference type="InterPro" id="IPR040676">
    <property type="entry name" value="DUF5641"/>
</dbReference>
<gene>
    <name evidence="2" type="ORF">TKK_015415</name>
</gene>
<accession>A0ABD2W7T2</accession>
<reference evidence="2 3" key="1">
    <citation type="journal article" date="2024" name="bioRxiv">
        <title>A reference genome for Trichogramma kaykai: A tiny desert-dwelling parasitoid wasp with competing sex-ratio distorters.</title>
        <authorList>
            <person name="Culotta J."/>
            <person name="Lindsey A.R."/>
        </authorList>
    </citation>
    <scope>NUCLEOTIDE SEQUENCE [LARGE SCALE GENOMIC DNA]</scope>
    <source>
        <strain evidence="2 3">KSX58</strain>
    </source>
</reference>
<sequence>MRDLFWSCWRPEVLTQMQQRSKWLTDQESLKPGDMVLLKDDLCPPSAWPLARVDQVHPGSDGLVRVATIRTADSTFTRPIVELIKLPTDAEAEEYYCHLQEKAKKK</sequence>
<feature type="domain" description="DUF5641" evidence="1">
    <location>
        <begin position="1"/>
        <end position="86"/>
    </location>
</feature>